<dbReference type="OrthoDB" id="10019231at2759"/>
<evidence type="ECO:0000313" key="3">
    <source>
        <dbReference type="Proteomes" id="UP000076871"/>
    </source>
</evidence>
<dbReference type="InParanoid" id="A0A165FNL4"/>
<dbReference type="SUPFAM" id="SSF53474">
    <property type="entry name" value="alpha/beta-Hydrolases"/>
    <property type="match status" value="1"/>
</dbReference>
<dbReference type="EMBL" id="KV427612">
    <property type="protein sequence ID" value="KZT09240.1"/>
    <property type="molecule type" value="Genomic_DNA"/>
</dbReference>
<name>A0A165FNL4_9APHY</name>
<dbReference type="InterPro" id="IPR002925">
    <property type="entry name" value="Dienelactn_hydro"/>
</dbReference>
<dbReference type="PANTHER" id="PTHR17630">
    <property type="entry name" value="DIENELACTONE HYDROLASE"/>
    <property type="match status" value="1"/>
</dbReference>
<protein>
    <submittedName>
        <fullName evidence="2">Alpha/beta-hydrolase</fullName>
    </submittedName>
</protein>
<dbReference type="Pfam" id="PF01738">
    <property type="entry name" value="DLH"/>
    <property type="match status" value="1"/>
</dbReference>
<proteinExistence type="predicted"/>
<dbReference type="GO" id="GO:0016787">
    <property type="term" value="F:hydrolase activity"/>
    <property type="evidence" value="ECO:0007669"/>
    <property type="project" value="UniProtKB-KW"/>
</dbReference>
<dbReference type="PANTHER" id="PTHR17630:SF105">
    <property type="entry name" value="DIENELACTONE HYDROLASE FAMILY PROTEIN (AFU_ORTHOLOGUE AFUA_4G08790)"/>
    <property type="match status" value="1"/>
</dbReference>
<dbReference type="AlphaFoldDB" id="A0A165FNL4"/>
<gene>
    <name evidence="2" type="ORF">LAESUDRAFT_647508</name>
</gene>
<organism evidence="2 3">
    <name type="scientific">Laetiporus sulphureus 93-53</name>
    <dbReference type="NCBI Taxonomy" id="1314785"/>
    <lineage>
        <taxon>Eukaryota</taxon>
        <taxon>Fungi</taxon>
        <taxon>Dikarya</taxon>
        <taxon>Basidiomycota</taxon>
        <taxon>Agaricomycotina</taxon>
        <taxon>Agaricomycetes</taxon>
        <taxon>Polyporales</taxon>
        <taxon>Laetiporus</taxon>
    </lineage>
</organism>
<feature type="domain" description="Dienelactone hydrolase" evidence="1">
    <location>
        <begin position="28"/>
        <end position="257"/>
    </location>
</feature>
<sequence length="262" mass="29062">MACADCVSGSVHVGAPVGTEITLGGLPTYATGDEGSKRIIVIGSDIFGWKLVNTRILADEYAARGFRVYLPNLFDGWKIPQWTLSATDPNNDSPTLLQRAIKPLFLFTMVPFLLRNSKDAQSAKIGGILKELRETQPEAKVGFVGFCWGGRYAITMNKDFDATVAAHPSLVSFPKELDGITKPISFAIAETDDHYGPRHATETERILKEKGLTDFEVVVYKGVNHGWTVRTNMAIPEKKEKRDEAKEQVLVWFERYLKPEGA</sequence>
<evidence type="ECO:0000259" key="1">
    <source>
        <dbReference type="Pfam" id="PF01738"/>
    </source>
</evidence>
<evidence type="ECO:0000313" key="2">
    <source>
        <dbReference type="EMBL" id="KZT09240.1"/>
    </source>
</evidence>
<dbReference type="STRING" id="1314785.A0A165FNL4"/>
<dbReference type="InterPro" id="IPR029058">
    <property type="entry name" value="AB_hydrolase_fold"/>
</dbReference>
<accession>A0A165FNL4</accession>
<keyword evidence="3" id="KW-1185">Reference proteome</keyword>
<dbReference type="RefSeq" id="XP_040766980.1">
    <property type="nucleotide sequence ID" value="XM_040904055.1"/>
</dbReference>
<keyword evidence="2" id="KW-0378">Hydrolase</keyword>
<dbReference type="GeneID" id="63821085"/>
<dbReference type="Gene3D" id="3.40.50.1820">
    <property type="entry name" value="alpha/beta hydrolase"/>
    <property type="match status" value="1"/>
</dbReference>
<dbReference type="Proteomes" id="UP000076871">
    <property type="component" value="Unassembled WGS sequence"/>
</dbReference>
<reference evidence="2 3" key="1">
    <citation type="journal article" date="2016" name="Mol. Biol. Evol.">
        <title>Comparative Genomics of Early-Diverging Mushroom-Forming Fungi Provides Insights into the Origins of Lignocellulose Decay Capabilities.</title>
        <authorList>
            <person name="Nagy L.G."/>
            <person name="Riley R."/>
            <person name="Tritt A."/>
            <person name="Adam C."/>
            <person name="Daum C."/>
            <person name="Floudas D."/>
            <person name="Sun H."/>
            <person name="Yadav J.S."/>
            <person name="Pangilinan J."/>
            <person name="Larsson K.H."/>
            <person name="Matsuura K."/>
            <person name="Barry K."/>
            <person name="Labutti K."/>
            <person name="Kuo R."/>
            <person name="Ohm R.A."/>
            <person name="Bhattacharya S.S."/>
            <person name="Shirouzu T."/>
            <person name="Yoshinaga Y."/>
            <person name="Martin F.M."/>
            <person name="Grigoriev I.V."/>
            <person name="Hibbett D.S."/>
        </authorList>
    </citation>
    <scope>NUCLEOTIDE SEQUENCE [LARGE SCALE GENOMIC DNA]</scope>
    <source>
        <strain evidence="2 3">93-53</strain>
    </source>
</reference>